<keyword evidence="2" id="KW-1185">Reference proteome</keyword>
<proteinExistence type="predicted"/>
<dbReference type="EMBL" id="ML210204">
    <property type="protein sequence ID" value="TFK24199.1"/>
    <property type="molecule type" value="Genomic_DNA"/>
</dbReference>
<dbReference type="AlphaFoldDB" id="A0A5C3KU89"/>
<organism evidence="1 2">
    <name type="scientific">Coprinopsis marcescibilis</name>
    <name type="common">Agaric fungus</name>
    <name type="synonym">Psathyrella marcescibilis</name>
    <dbReference type="NCBI Taxonomy" id="230819"/>
    <lineage>
        <taxon>Eukaryota</taxon>
        <taxon>Fungi</taxon>
        <taxon>Dikarya</taxon>
        <taxon>Basidiomycota</taxon>
        <taxon>Agaricomycotina</taxon>
        <taxon>Agaricomycetes</taxon>
        <taxon>Agaricomycetidae</taxon>
        <taxon>Agaricales</taxon>
        <taxon>Agaricineae</taxon>
        <taxon>Psathyrellaceae</taxon>
        <taxon>Coprinopsis</taxon>
    </lineage>
</organism>
<protein>
    <submittedName>
        <fullName evidence="1">Uncharacterized protein</fullName>
    </submittedName>
</protein>
<evidence type="ECO:0000313" key="2">
    <source>
        <dbReference type="Proteomes" id="UP000307440"/>
    </source>
</evidence>
<sequence>MILAPVGHSFTWGNDSKRLKQAYTQYSGTAAPTLDTEGVPGDIYIVVCIMGTLIYPLAVYTRGVSGWTQWFHQNDRPHHPSPQFQDRLLGIAKPGTSRRVFSWLPKRHNSHLCEYTTIEQEAIDVLNSVYSPSFTNPHSHGSPSHTPLVPVPTQVYGFKNLHPQDFNRTNNSAQIDQPSVALAPVPQVPYWDAR</sequence>
<reference evidence="1 2" key="1">
    <citation type="journal article" date="2019" name="Nat. Ecol. Evol.">
        <title>Megaphylogeny resolves global patterns of mushroom evolution.</title>
        <authorList>
            <person name="Varga T."/>
            <person name="Krizsan K."/>
            <person name="Foldi C."/>
            <person name="Dima B."/>
            <person name="Sanchez-Garcia M."/>
            <person name="Sanchez-Ramirez S."/>
            <person name="Szollosi G.J."/>
            <person name="Szarkandi J.G."/>
            <person name="Papp V."/>
            <person name="Albert L."/>
            <person name="Andreopoulos W."/>
            <person name="Angelini C."/>
            <person name="Antonin V."/>
            <person name="Barry K.W."/>
            <person name="Bougher N.L."/>
            <person name="Buchanan P."/>
            <person name="Buyck B."/>
            <person name="Bense V."/>
            <person name="Catcheside P."/>
            <person name="Chovatia M."/>
            <person name="Cooper J."/>
            <person name="Damon W."/>
            <person name="Desjardin D."/>
            <person name="Finy P."/>
            <person name="Geml J."/>
            <person name="Haridas S."/>
            <person name="Hughes K."/>
            <person name="Justo A."/>
            <person name="Karasinski D."/>
            <person name="Kautmanova I."/>
            <person name="Kiss B."/>
            <person name="Kocsube S."/>
            <person name="Kotiranta H."/>
            <person name="LaButti K.M."/>
            <person name="Lechner B.E."/>
            <person name="Liimatainen K."/>
            <person name="Lipzen A."/>
            <person name="Lukacs Z."/>
            <person name="Mihaltcheva S."/>
            <person name="Morgado L.N."/>
            <person name="Niskanen T."/>
            <person name="Noordeloos M.E."/>
            <person name="Ohm R.A."/>
            <person name="Ortiz-Santana B."/>
            <person name="Ovrebo C."/>
            <person name="Racz N."/>
            <person name="Riley R."/>
            <person name="Savchenko A."/>
            <person name="Shiryaev A."/>
            <person name="Soop K."/>
            <person name="Spirin V."/>
            <person name="Szebenyi C."/>
            <person name="Tomsovsky M."/>
            <person name="Tulloss R.E."/>
            <person name="Uehling J."/>
            <person name="Grigoriev I.V."/>
            <person name="Vagvolgyi C."/>
            <person name="Papp T."/>
            <person name="Martin F.M."/>
            <person name="Miettinen O."/>
            <person name="Hibbett D.S."/>
            <person name="Nagy L.G."/>
        </authorList>
    </citation>
    <scope>NUCLEOTIDE SEQUENCE [LARGE SCALE GENOMIC DNA]</scope>
    <source>
        <strain evidence="1 2">CBS 121175</strain>
    </source>
</reference>
<dbReference type="Proteomes" id="UP000307440">
    <property type="component" value="Unassembled WGS sequence"/>
</dbReference>
<accession>A0A5C3KU89</accession>
<evidence type="ECO:0000313" key="1">
    <source>
        <dbReference type="EMBL" id="TFK24199.1"/>
    </source>
</evidence>
<gene>
    <name evidence="1" type="ORF">FA15DRAFT_422614</name>
</gene>
<name>A0A5C3KU89_COPMA</name>